<dbReference type="EMBL" id="CP090891">
    <property type="protein sequence ID" value="ULU10929.1"/>
    <property type="molecule type" value="Genomic_DNA"/>
</dbReference>
<proteinExistence type="predicted"/>
<organism evidence="1 2">
    <name type="scientific">Caenorhabditis briggsae</name>
    <dbReference type="NCBI Taxonomy" id="6238"/>
    <lineage>
        <taxon>Eukaryota</taxon>
        <taxon>Metazoa</taxon>
        <taxon>Ecdysozoa</taxon>
        <taxon>Nematoda</taxon>
        <taxon>Chromadorea</taxon>
        <taxon>Rhabditida</taxon>
        <taxon>Rhabditina</taxon>
        <taxon>Rhabditomorpha</taxon>
        <taxon>Rhabditoidea</taxon>
        <taxon>Rhabditidae</taxon>
        <taxon>Peloderinae</taxon>
        <taxon>Caenorhabditis</taxon>
    </lineage>
</organism>
<sequence>MRCPMSRDKRDGVDVLFSEHRKLDFLCGIPFSLFLLLSRVFVFGDDLVVRVRCLSKTPLCPDLHDCHVTDPYLDGYKRKQNQPKDQLFPLESSHTLLSPKSTVTPILYHGSESQEVLYGSTEGSNPSYFSVQRHGDRQSKGLQGACTVQESETVAFLPREVIFFTLLSSEINMNLTLNWYILVLLLCLPVSVNTIECLNYRVAEGQPILKAERNPRCHSKAEYCVKITGNSKTGNEPFISGRCEHSGECKEHRNDCFIRTDAQGMEENVCCSDGNFSNKETHISVTSSIILLTSVYVFVF</sequence>
<name>A0AAE9DTI5_CAEBR</name>
<dbReference type="AlphaFoldDB" id="A0AAE9DTI5"/>
<evidence type="ECO:0000313" key="2">
    <source>
        <dbReference type="Proteomes" id="UP000827892"/>
    </source>
</evidence>
<protein>
    <submittedName>
        <fullName evidence="1">Uncharacterized protein</fullName>
    </submittedName>
</protein>
<dbReference type="Proteomes" id="UP000827892">
    <property type="component" value="Chromosome I"/>
</dbReference>
<evidence type="ECO:0000313" key="1">
    <source>
        <dbReference type="EMBL" id="ULU10929.1"/>
    </source>
</evidence>
<accession>A0AAE9DTI5</accession>
<reference evidence="1 2" key="1">
    <citation type="submission" date="2022-05" db="EMBL/GenBank/DDBJ databases">
        <title>Chromosome-level reference genomes for two strains of Caenorhabditis briggsae: an improved platform for comparative genomics.</title>
        <authorList>
            <person name="Stevens L."/>
            <person name="Andersen E.C."/>
        </authorList>
    </citation>
    <scope>NUCLEOTIDE SEQUENCE [LARGE SCALE GENOMIC DNA]</scope>
    <source>
        <strain evidence="1">QX1410_ONT</strain>
        <tissue evidence="1">Whole-organism</tissue>
    </source>
</reference>
<gene>
    <name evidence="1" type="ORF">L3Y34_014861</name>
</gene>